<dbReference type="PANTHER" id="PTHR42085:SF2">
    <property type="entry name" value="F-BOX DOMAIN-CONTAINING PROTEIN"/>
    <property type="match status" value="1"/>
</dbReference>
<sequence>MMNPLPIISQPRARNTTSLKKAHLLRLPAELRLKIYEYALAVPNEYMDQPLIVVNDRGNTFTARGRYRALSMCPSWVGEDGTARKLLAVNRQIHDEAEDLLYSQYTFFFLNSFNLERAGEFLDTLSATARSRIRSVGFEIFFFVHTQTGVPKRTLRLYEQVGREMMKRLPSWKSVVFYLDPRFYYPSATVGGRELSARGVLYLATIFGAMGKEVHFYPAQAMHRHVLEEAERIARRGSRSQDRPSL</sequence>
<name>A0ABR3XSF9_9EURO</name>
<organism evidence="2 3">
    <name type="scientific">Paecilomyces lecythidis</name>
    <dbReference type="NCBI Taxonomy" id="3004212"/>
    <lineage>
        <taxon>Eukaryota</taxon>
        <taxon>Fungi</taxon>
        <taxon>Dikarya</taxon>
        <taxon>Ascomycota</taxon>
        <taxon>Pezizomycotina</taxon>
        <taxon>Eurotiomycetes</taxon>
        <taxon>Eurotiomycetidae</taxon>
        <taxon>Eurotiales</taxon>
        <taxon>Thermoascaceae</taxon>
        <taxon>Paecilomyces</taxon>
    </lineage>
</organism>
<reference evidence="2 3" key="1">
    <citation type="journal article" date="2024" name="IMA Fungus">
        <title>IMA Genome - F19 : A genome assembly and annotation guide to empower mycologists, including annotated draft genome sequences of Ceratocystis pirilliformis, Diaporthe australafricana, Fusarium ophioides, Paecilomyces lecythidis, and Sporothrix stenoceras.</title>
        <authorList>
            <person name="Aylward J."/>
            <person name="Wilson A.M."/>
            <person name="Visagie C.M."/>
            <person name="Spraker J."/>
            <person name="Barnes I."/>
            <person name="Buitendag C."/>
            <person name="Ceriani C."/>
            <person name="Del Mar Angel L."/>
            <person name="du Plessis D."/>
            <person name="Fuchs T."/>
            <person name="Gasser K."/>
            <person name="Kramer D."/>
            <person name="Li W."/>
            <person name="Munsamy K."/>
            <person name="Piso A."/>
            <person name="Price J.L."/>
            <person name="Sonnekus B."/>
            <person name="Thomas C."/>
            <person name="van der Nest A."/>
            <person name="van Dijk A."/>
            <person name="van Heerden A."/>
            <person name="van Vuuren N."/>
            <person name="Yilmaz N."/>
            <person name="Duong T.A."/>
            <person name="van der Merwe N.A."/>
            <person name="Wingfield M.J."/>
            <person name="Wingfield B.D."/>
        </authorList>
    </citation>
    <scope>NUCLEOTIDE SEQUENCE [LARGE SCALE GENOMIC DNA]</scope>
    <source>
        <strain evidence="2 3">CMW 18167</strain>
    </source>
</reference>
<evidence type="ECO:0000259" key="1">
    <source>
        <dbReference type="Pfam" id="PF20150"/>
    </source>
</evidence>
<dbReference type="InterPro" id="IPR045518">
    <property type="entry name" value="2EXR"/>
</dbReference>
<keyword evidence="3" id="KW-1185">Reference proteome</keyword>
<evidence type="ECO:0000313" key="3">
    <source>
        <dbReference type="Proteomes" id="UP001583193"/>
    </source>
</evidence>
<protein>
    <recommendedName>
        <fullName evidence="1">2EXR domain-containing protein</fullName>
    </recommendedName>
</protein>
<dbReference type="InterPro" id="IPR038883">
    <property type="entry name" value="AN11006-like"/>
</dbReference>
<dbReference type="Proteomes" id="UP001583193">
    <property type="component" value="Unassembled WGS sequence"/>
</dbReference>
<accession>A0ABR3XSF9</accession>
<dbReference type="PANTHER" id="PTHR42085">
    <property type="entry name" value="F-BOX DOMAIN-CONTAINING PROTEIN"/>
    <property type="match status" value="1"/>
</dbReference>
<dbReference type="EMBL" id="JAVDPF010000011">
    <property type="protein sequence ID" value="KAL1878942.1"/>
    <property type="molecule type" value="Genomic_DNA"/>
</dbReference>
<evidence type="ECO:0000313" key="2">
    <source>
        <dbReference type="EMBL" id="KAL1878942.1"/>
    </source>
</evidence>
<feature type="domain" description="2EXR" evidence="1">
    <location>
        <begin position="26"/>
        <end position="113"/>
    </location>
</feature>
<gene>
    <name evidence="2" type="ORF">Plec18167_004237</name>
</gene>
<dbReference type="Pfam" id="PF20150">
    <property type="entry name" value="2EXR"/>
    <property type="match status" value="1"/>
</dbReference>
<proteinExistence type="predicted"/>
<comment type="caution">
    <text evidence="2">The sequence shown here is derived from an EMBL/GenBank/DDBJ whole genome shotgun (WGS) entry which is preliminary data.</text>
</comment>